<dbReference type="EMBL" id="JAKELL010000240">
    <property type="protein sequence ID" value="KAH8978230.1"/>
    <property type="molecule type" value="Genomic_DNA"/>
</dbReference>
<feature type="region of interest" description="Disordered" evidence="1">
    <location>
        <begin position="46"/>
        <end position="78"/>
    </location>
</feature>
<proteinExistence type="predicted"/>
<gene>
    <name evidence="2" type="ORF">EDB92DRAFT_1956777</name>
</gene>
<dbReference type="AlphaFoldDB" id="A0AAD4Q7G4"/>
<evidence type="ECO:0000313" key="2">
    <source>
        <dbReference type="EMBL" id="KAH8978230.1"/>
    </source>
</evidence>
<sequence>MRRLKLSQNLDIKDMPSLVHSPSMILSTILDLGLRMPSSKAISHISRVPWPRSPSRSPLPLSPDTRPPSGLGRRASIDPPVSPSFLRMSEMFPSVPKYIVPLSARSSFQMHPTRACSLSSPAFLHSPTKSVHAPPAPPPPQCIIATTTQTTLTLRIYRPAHSPSFVLVSALALRSMRSWRLMLPAFDAELLSVVPGTLPHLTLLANTLPYAFFNNFLAAPAHMCLTHLALLHFNHVPPAAHNVPPTATPHLAMLNSSPSLTVALAPSCLLQHVTIWMASTLYDSLRPAALFGVLSGSLKELVLVPTPDVDVCTHRRLLGVLGNTGAGLKALKLSLDGTSDEYYVSLQALYKQTSLLTKAKAGEVEYPADITAYQVFLYRNDRVASPYHNFYILDSASWPNAKYIDRIPVGVPQLEDLHAYFGHDESLQPHPTFYASTFANRNYRLLRIATRQEA</sequence>
<accession>A0AAD4Q7G4</accession>
<dbReference type="Proteomes" id="UP001201163">
    <property type="component" value="Unassembled WGS sequence"/>
</dbReference>
<reference evidence="2" key="1">
    <citation type="submission" date="2022-01" db="EMBL/GenBank/DDBJ databases">
        <title>Comparative genomics reveals a dynamic genome evolution in the ectomycorrhizal milk-cap (Lactarius) mushrooms.</title>
        <authorList>
            <consortium name="DOE Joint Genome Institute"/>
            <person name="Lebreton A."/>
            <person name="Tang N."/>
            <person name="Kuo A."/>
            <person name="LaButti K."/>
            <person name="Drula E."/>
            <person name="Barry K."/>
            <person name="Clum A."/>
            <person name="Lipzen A."/>
            <person name="Mousain D."/>
            <person name="Ng V."/>
            <person name="Wang R."/>
            <person name="Wang X."/>
            <person name="Dai Y."/>
            <person name="Henrissat B."/>
            <person name="Grigoriev I.V."/>
            <person name="Guerin-Laguette A."/>
            <person name="Yu F."/>
            <person name="Martin F.M."/>
        </authorList>
    </citation>
    <scope>NUCLEOTIDE SEQUENCE</scope>
    <source>
        <strain evidence="2">QP</strain>
    </source>
</reference>
<organism evidence="2 3">
    <name type="scientific">Lactarius akahatsu</name>
    <dbReference type="NCBI Taxonomy" id="416441"/>
    <lineage>
        <taxon>Eukaryota</taxon>
        <taxon>Fungi</taxon>
        <taxon>Dikarya</taxon>
        <taxon>Basidiomycota</taxon>
        <taxon>Agaricomycotina</taxon>
        <taxon>Agaricomycetes</taxon>
        <taxon>Russulales</taxon>
        <taxon>Russulaceae</taxon>
        <taxon>Lactarius</taxon>
    </lineage>
</organism>
<feature type="compositionally biased region" description="Low complexity" evidence="1">
    <location>
        <begin position="46"/>
        <end position="69"/>
    </location>
</feature>
<name>A0AAD4Q7G4_9AGAM</name>
<protein>
    <submittedName>
        <fullName evidence="2">Uncharacterized protein</fullName>
    </submittedName>
</protein>
<keyword evidence="3" id="KW-1185">Reference proteome</keyword>
<evidence type="ECO:0000313" key="3">
    <source>
        <dbReference type="Proteomes" id="UP001201163"/>
    </source>
</evidence>
<comment type="caution">
    <text evidence="2">The sequence shown here is derived from an EMBL/GenBank/DDBJ whole genome shotgun (WGS) entry which is preliminary data.</text>
</comment>
<evidence type="ECO:0000256" key="1">
    <source>
        <dbReference type="SAM" id="MobiDB-lite"/>
    </source>
</evidence>